<feature type="compositionally biased region" description="Basic residues" evidence="1">
    <location>
        <begin position="178"/>
        <end position="195"/>
    </location>
</feature>
<reference evidence="2" key="1">
    <citation type="submission" date="2020-02" db="EMBL/GenBank/DDBJ databases">
        <authorList>
            <person name="Meier V. D."/>
        </authorList>
    </citation>
    <scope>NUCLEOTIDE SEQUENCE</scope>
    <source>
        <strain evidence="2">AVDCRST_MAG67</strain>
    </source>
</reference>
<sequence length="195" mass="21790">AHRRARTARWLCGAREDAARARGRRARGARPGRSGGPGRARHPWWRVDDDDARDRARGARRAAAVVRQAGVRDVRRADHARPRAPRDDGHRGAPQRVRAPGALLRGGPRDRGPRRAAAARRVHPRAVDRGARRGCPDRRRGRRPRGRRSAGRRPRGCLSSRAGQRHAPARALSGDLPRHRRGRRSRRRSRLGGAV</sequence>
<keyword evidence="2" id="KW-0456">Lyase</keyword>
<feature type="compositionally biased region" description="Basic residues" evidence="1">
    <location>
        <begin position="139"/>
        <end position="155"/>
    </location>
</feature>
<feature type="compositionally biased region" description="Basic residues" evidence="1">
    <location>
        <begin position="114"/>
        <end position="124"/>
    </location>
</feature>
<feature type="compositionally biased region" description="Basic and acidic residues" evidence="1">
    <location>
        <begin position="70"/>
        <end position="91"/>
    </location>
</feature>
<accession>A0A6J4THC8</accession>
<dbReference type="AlphaFoldDB" id="A0A6J4THC8"/>
<proteinExistence type="predicted"/>
<feature type="region of interest" description="Disordered" evidence="1">
    <location>
        <begin position="17"/>
        <end position="195"/>
    </location>
</feature>
<protein>
    <submittedName>
        <fullName evidence="2">Pyridoxal 5'-phosphate synthase (Glutamine hydrolyzing), glutaminase subunit</fullName>
        <ecNumber evidence="2">4.3.3.6</ecNumber>
    </submittedName>
</protein>
<gene>
    <name evidence="2" type="ORF">AVDCRST_MAG67-3809</name>
</gene>
<feature type="compositionally biased region" description="Basic and acidic residues" evidence="1">
    <location>
        <begin position="125"/>
        <end position="138"/>
    </location>
</feature>
<dbReference type="EMBL" id="CADCVQ010000148">
    <property type="protein sequence ID" value="CAA9522586.1"/>
    <property type="molecule type" value="Genomic_DNA"/>
</dbReference>
<feature type="compositionally biased region" description="Basic residues" evidence="1">
    <location>
        <begin position="21"/>
        <end position="30"/>
    </location>
</feature>
<evidence type="ECO:0000313" key="2">
    <source>
        <dbReference type="EMBL" id="CAA9522586.1"/>
    </source>
</evidence>
<feature type="non-terminal residue" evidence="2">
    <location>
        <position position="1"/>
    </location>
</feature>
<organism evidence="2">
    <name type="scientific">uncultured Solirubrobacteraceae bacterium</name>
    <dbReference type="NCBI Taxonomy" id="1162706"/>
    <lineage>
        <taxon>Bacteria</taxon>
        <taxon>Bacillati</taxon>
        <taxon>Actinomycetota</taxon>
        <taxon>Thermoleophilia</taxon>
        <taxon>Solirubrobacterales</taxon>
        <taxon>Solirubrobacteraceae</taxon>
        <taxon>environmental samples</taxon>
    </lineage>
</organism>
<dbReference type="GO" id="GO:0036381">
    <property type="term" value="F:pyridoxal 5'-phosphate synthase (glutamine hydrolysing) activity"/>
    <property type="evidence" value="ECO:0007669"/>
    <property type="project" value="UniProtKB-EC"/>
</dbReference>
<feature type="non-terminal residue" evidence="2">
    <location>
        <position position="195"/>
    </location>
</feature>
<dbReference type="EC" id="4.3.3.6" evidence="2"/>
<name>A0A6J4THC8_9ACTN</name>
<evidence type="ECO:0000256" key="1">
    <source>
        <dbReference type="SAM" id="MobiDB-lite"/>
    </source>
</evidence>